<sequence>MERTTVTLNGKPVQVEWTAPAARELAARQAPLFVELELYFSCLVKKFVHFREDARGYETAAAHDKLHLYFRPVTSTSCTWEVAEQLGRQPEKPIDSVALRHVAPRHVHIDHVDGKWVGSYDFLPA</sequence>
<comment type="caution">
    <text evidence="1">The sequence shown here is derived from an EMBL/GenBank/DDBJ whole genome shotgun (WGS) entry which is preliminary data.</text>
</comment>
<evidence type="ECO:0000313" key="2">
    <source>
        <dbReference type="Proteomes" id="UP000268908"/>
    </source>
</evidence>
<dbReference type="OrthoDB" id="8564048at2"/>
<reference evidence="1 2" key="1">
    <citation type="submission" date="2018-10" db="EMBL/GenBank/DDBJ databases">
        <title>Genomic Encyclopedia of Type Strains, Phase IV (KMG-IV): sequencing the most valuable type-strain genomes for metagenomic binning, comparative biology and taxonomic classification.</title>
        <authorList>
            <person name="Goeker M."/>
        </authorList>
    </citation>
    <scope>NUCLEOTIDE SEQUENCE [LARGE SCALE GENOMIC DNA]</scope>
    <source>
        <strain evidence="1 2">DSM 26916</strain>
    </source>
</reference>
<protein>
    <submittedName>
        <fullName evidence="1">Uncharacterized protein</fullName>
    </submittedName>
</protein>
<dbReference type="Proteomes" id="UP000268908">
    <property type="component" value="Unassembled WGS sequence"/>
</dbReference>
<dbReference type="RefSeq" id="WP_121243235.1">
    <property type="nucleotide sequence ID" value="NZ_BHVV01000002.1"/>
</dbReference>
<dbReference type="EMBL" id="RCCI01000008">
    <property type="protein sequence ID" value="RLJ62099.1"/>
    <property type="molecule type" value="Genomic_DNA"/>
</dbReference>
<evidence type="ECO:0000313" key="1">
    <source>
        <dbReference type="EMBL" id="RLJ62099.1"/>
    </source>
</evidence>
<organism evidence="1 2">
    <name type="scientific">Sulfurisoma sediminicola</name>
    <dbReference type="NCBI Taxonomy" id="1381557"/>
    <lineage>
        <taxon>Bacteria</taxon>
        <taxon>Pseudomonadati</taxon>
        <taxon>Pseudomonadota</taxon>
        <taxon>Betaproteobacteria</taxon>
        <taxon>Nitrosomonadales</taxon>
        <taxon>Sterolibacteriaceae</taxon>
        <taxon>Sulfurisoma</taxon>
    </lineage>
</organism>
<gene>
    <name evidence="1" type="ORF">DFR35_2742</name>
</gene>
<name>A0A497X8D3_9PROT</name>
<proteinExistence type="predicted"/>
<dbReference type="AlphaFoldDB" id="A0A497X8D3"/>
<keyword evidence="2" id="KW-1185">Reference proteome</keyword>
<accession>A0A497X8D3</accession>